<evidence type="ECO:0000313" key="3">
    <source>
        <dbReference type="Proteomes" id="UP001151529"/>
    </source>
</evidence>
<dbReference type="OrthoDB" id="10379216at2759"/>
<comment type="caution">
    <text evidence="2">The sequence shown here is derived from an EMBL/GenBank/DDBJ whole genome shotgun (WGS) entry which is preliminary data.</text>
</comment>
<sequence length="77" mass="8457">MGLVKVRKGRGRRVQHDRHPTMEKGGLRTKVSFSYQLSTFSQRAASVTTTTDSGRAPGGSGCLPRWSKPAPKLLAFR</sequence>
<accession>A0A9Q0NWN4</accession>
<dbReference type="Proteomes" id="UP001151529">
    <property type="component" value="Chromosome 15Z"/>
</dbReference>
<reference evidence="2" key="1">
    <citation type="submission" date="2022-11" db="EMBL/GenBank/DDBJ databases">
        <authorList>
            <person name="Hyden B.L."/>
            <person name="Feng K."/>
            <person name="Yates T."/>
            <person name="Jawdy S."/>
            <person name="Smart L.B."/>
            <person name="Muchero W."/>
        </authorList>
    </citation>
    <scope>NUCLEOTIDE SEQUENCE</scope>
    <source>
        <tissue evidence="2">Shoot tip</tissue>
    </source>
</reference>
<feature type="compositionally biased region" description="Basic and acidic residues" evidence="1">
    <location>
        <begin position="17"/>
        <end position="26"/>
    </location>
</feature>
<keyword evidence="3" id="KW-1185">Reference proteome</keyword>
<protein>
    <submittedName>
        <fullName evidence="2">Uncharacterized protein</fullName>
    </submittedName>
</protein>
<dbReference type="AlphaFoldDB" id="A0A9Q0NWN4"/>
<evidence type="ECO:0000256" key="1">
    <source>
        <dbReference type="SAM" id="MobiDB-lite"/>
    </source>
</evidence>
<feature type="compositionally biased region" description="Basic residues" evidence="1">
    <location>
        <begin position="1"/>
        <end position="16"/>
    </location>
</feature>
<dbReference type="EMBL" id="JAPFFL010000015">
    <property type="protein sequence ID" value="KAJ6677337.1"/>
    <property type="molecule type" value="Genomic_DNA"/>
</dbReference>
<organism evidence="2 3">
    <name type="scientific">Salix viminalis</name>
    <name type="common">Common osier</name>
    <name type="synonym">Basket willow</name>
    <dbReference type="NCBI Taxonomy" id="40686"/>
    <lineage>
        <taxon>Eukaryota</taxon>
        <taxon>Viridiplantae</taxon>
        <taxon>Streptophyta</taxon>
        <taxon>Embryophyta</taxon>
        <taxon>Tracheophyta</taxon>
        <taxon>Spermatophyta</taxon>
        <taxon>Magnoliopsida</taxon>
        <taxon>eudicotyledons</taxon>
        <taxon>Gunneridae</taxon>
        <taxon>Pentapetalae</taxon>
        <taxon>rosids</taxon>
        <taxon>fabids</taxon>
        <taxon>Malpighiales</taxon>
        <taxon>Salicaceae</taxon>
        <taxon>Saliceae</taxon>
        <taxon>Salix</taxon>
    </lineage>
</organism>
<gene>
    <name evidence="2" type="ORF">OIU85_010498</name>
</gene>
<name>A0A9Q0NWN4_SALVM</name>
<reference evidence="2" key="2">
    <citation type="journal article" date="2023" name="Int. J. Mol. Sci.">
        <title>De Novo Assembly and Annotation of 11 Diverse Shrub Willow (Salix) Genomes Reveals Novel Gene Organization in Sex-Linked Regions.</title>
        <authorList>
            <person name="Hyden B."/>
            <person name="Feng K."/>
            <person name="Yates T.B."/>
            <person name="Jawdy S."/>
            <person name="Cereghino C."/>
            <person name="Smart L.B."/>
            <person name="Muchero W."/>
        </authorList>
    </citation>
    <scope>NUCLEOTIDE SEQUENCE [LARGE SCALE GENOMIC DNA]</scope>
    <source>
        <tissue evidence="2">Shoot tip</tissue>
    </source>
</reference>
<feature type="compositionally biased region" description="Polar residues" evidence="1">
    <location>
        <begin position="44"/>
        <end position="53"/>
    </location>
</feature>
<feature type="region of interest" description="Disordered" evidence="1">
    <location>
        <begin position="44"/>
        <end position="67"/>
    </location>
</feature>
<evidence type="ECO:0000313" key="2">
    <source>
        <dbReference type="EMBL" id="KAJ6677337.1"/>
    </source>
</evidence>
<feature type="region of interest" description="Disordered" evidence="1">
    <location>
        <begin position="1"/>
        <end position="28"/>
    </location>
</feature>
<proteinExistence type="predicted"/>